<protein>
    <submittedName>
        <fullName evidence="2">Uncharacterized protein</fullName>
    </submittedName>
</protein>
<reference evidence="2 3" key="1">
    <citation type="submission" date="2019-03" db="EMBL/GenBank/DDBJ databases">
        <title>Single cell metagenomics reveals metabolic interactions within the superorganism composed of flagellate Streblomastix strix and complex community of Bacteroidetes bacteria on its surface.</title>
        <authorList>
            <person name="Treitli S.C."/>
            <person name="Kolisko M."/>
            <person name="Husnik F."/>
            <person name="Keeling P."/>
            <person name="Hampl V."/>
        </authorList>
    </citation>
    <scope>NUCLEOTIDE SEQUENCE [LARGE SCALE GENOMIC DNA]</scope>
    <source>
        <strain evidence="2">ST1C</strain>
    </source>
</reference>
<sequence>QQHSMKRAVHLLPRLHPPLLLLLPPLLLHLPLQQMRNEHKRVRIGEEYTKIVSIDKWIKMSLPTNDKSN</sequence>
<dbReference type="EMBL" id="SNRW01004277">
    <property type="protein sequence ID" value="KAA6387676.1"/>
    <property type="molecule type" value="Genomic_DNA"/>
</dbReference>
<evidence type="ECO:0000313" key="3">
    <source>
        <dbReference type="Proteomes" id="UP000324800"/>
    </source>
</evidence>
<keyword evidence="1" id="KW-0732">Signal</keyword>
<comment type="caution">
    <text evidence="2">The sequence shown here is derived from an EMBL/GenBank/DDBJ whole genome shotgun (WGS) entry which is preliminary data.</text>
</comment>
<feature type="signal peptide" evidence="1">
    <location>
        <begin position="1"/>
        <end position="29"/>
    </location>
</feature>
<name>A0A5J4VZL4_9EUKA</name>
<feature type="chain" id="PRO_5023863349" evidence="1">
    <location>
        <begin position="30"/>
        <end position="69"/>
    </location>
</feature>
<proteinExistence type="predicted"/>
<evidence type="ECO:0000256" key="1">
    <source>
        <dbReference type="SAM" id="SignalP"/>
    </source>
</evidence>
<accession>A0A5J4VZL4</accession>
<feature type="non-terminal residue" evidence="2">
    <location>
        <position position="1"/>
    </location>
</feature>
<dbReference type="AlphaFoldDB" id="A0A5J4VZL4"/>
<evidence type="ECO:0000313" key="2">
    <source>
        <dbReference type="EMBL" id="KAA6387676.1"/>
    </source>
</evidence>
<dbReference type="Proteomes" id="UP000324800">
    <property type="component" value="Unassembled WGS sequence"/>
</dbReference>
<gene>
    <name evidence="2" type="ORF">EZS28_016797</name>
</gene>
<organism evidence="2 3">
    <name type="scientific">Streblomastix strix</name>
    <dbReference type="NCBI Taxonomy" id="222440"/>
    <lineage>
        <taxon>Eukaryota</taxon>
        <taxon>Metamonada</taxon>
        <taxon>Preaxostyla</taxon>
        <taxon>Oxymonadida</taxon>
        <taxon>Streblomastigidae</taxon>
        <taxon>Streblomastix</taxon>
    </lineage>
</organism>